<dbReference type="OrthoDB" id="202415at2759"/>
<proteinExistence type="predicted"/>
<dbReference type="Proteomes" id="UP000631114">
    <property type="component" value="Unassembled WGS sequence"/>
</dbReference>
<accession>A0A835IVF5</accession>
<evidence type="ECO:0000259" key="1">
    <source>
        <dbReference type="Pfam" id="PF05686"/>
    </source>
</evidence>
<dbReference type="InterPro" id="IPR051091">
    <property type="entry name" value="O-Glucosyltr/Glycosyltrsf_90"/>
</dbReference>
<evidence type="ECO:0000313" key="3">
    <source>
        <dbReference type="Proteomes" id="UP000631114"/>
    </source>
</evidence>
<organism evidence="2 3">
    <name type="scientific">Coptis chinensis</name>
    <dbReference type="NCBI Taxonomy" id="261450"/>
    <lineage>
        <taxon>Eukaryota</taxon>
        <taxon>Viridiplantae</taxon>
        <taxon>Streptophyta</taxon>
        <taxon>Embryophyta</taxon>
        <taxon>Tracheophyta</taxon>
        <taxon>Spermatophyta</taxon>
        <taxon>Magnoliopsida</taxon>
        <taxon>Ranunculales</taxon>
        <taxon>Ranunculaceae</taxon>
        <taxon>Coptidoideae</taxon>
        <taxon>Coptis</taxon>
    </lineage>
</organism>
<dbReference type="InterPro" id="IPR006598">
    <property type="entry name" value="CAP10"/>
</dbReference>
<dbReference type="AlphaFoldDB" id="A0A835IVF5"/>
<comment type="caution">
    <text evidence="2">The sequence shown here is derived from an EMBL/GenBank/DDBJ whole genome shotgun (WGS) entry which is preliminary data.</text>
</comment>
<sequence>MERLLIFYPRVSIDRDSPFRRFIGVWHLRDPKLMESTTLILKSKATLPYYKIANNANLSEFSDPDSCVIFGAWDVSLVLVQILMPEININPWEFLLEKLKEGNDKVKWTEREPYAYWKENPRVLKTRQDLLKCKTTDKVDWNACLYAQVEEMSRKTQLADGFPRCVVGRILHICGLLVEICLKARQ</sequence>
<protein>
    <recommendedName>
        <fullName evidence="1">Glycosyl transferase CAP10 domain-containing protein</fullName>
    </recommendedName>
</protein>
<reference evidence="2 3" key="1">
    <citation type="submission" date="2020-10" db="EMBL/GenBank/DDBJ databases">
        <title>The Coptis chinensis genome and diversification of protoberbering-type alkaloids.</title>
        <authorList>
            <person name="Wang B."/>
            <person name="Shu S."/>
            <person name="Song C."/>
            <person name="Liu Y."/>
        </authorList>
    </citation>
    <scope>NUCLEOTIDE SEQUENCE [LARGE SCALE GENOMIC DNA]</scope>
    <source>
        <strain evidence="2">HL-2020</strain>
        <tissue evidence="2">Leaf</tissue>
    </source>
</reference>
<dbReference type="PANTHER" id="PTHR12203:SF99">
    <property type="entry name" value="OS04G0534100 PROTEIN"/>
    <property type="match status" value="1"/>
</dbReference>
<feature type="domain" description="Glycosyl transferase CAP10" evidence="1">
    <location>
        <begin position="84"/>
        <end position="155"/>
    </location>
</feature>
<name>A0A835IVF5_9MAGN</name>
<gene>
    <name evidence="2" type="ORF">IFM89_001943</name>
</gene>
<evidence type="ECO:0000313" key="2">
    <source>
        <dbReference type="EMBL" id="KAF9623397.1"/>
    </source>
</evidence>
<dbReference type="EMBL" id="JADFTS010000001">
    <property type="protein sequence ID" value="KAF9623397.1"/>
    <property type="molecule type" value="Genomic_DNA"/>
</dbReference>
<keyword evidence="3" id="KW-1185">Reference proteome</keyword>
<dbReference type="Pfam" id="PF05686">
    <property type="entry name" value="Glyco_transf_90"/>
    <property type="match status" value="1"/>
</dbReference>
<dbReference type="PANTHER" id="PTHR12203">
    <property type="entry name" value="KDEL LYS-ASP-GLU-LEU CONTAINING - RELATED"/>
    <property type="match status" value="1"/>
</dbReference>